<dbReference type="InterPro" id="IPR052341">
    <property type="entry name" value="LOG_family_nucleotidases"/>
</dbReference>
<evidence type="ECO:0000313" key="3">
    <source>
        <dbReference type="EMBL" id="AXI99998.1"/>
    </source>
</evidence>
<dbReference type="GO" id="GO:0008714">
    <property type="term" value="F:AMP nucleosidase activity"/>
    <property type="evidence" value="ECO:0007669"/>
    <property type="project" value="UniProtKB-EC"/>
</dbReference>
<dbReference type="EC" id="3.2.2.n1" evidence="2"/>
<dbReference type="Pfam" id="PF03641">
    <property type="entry name" value="Lysine_decarbox"/>
    <property type="match status" value="1"/>
</dbReference>
<dbReference type="RefSeq" id="WP_114983314.1">
    <property type="nucleotide sequence ID" value="NZ_CP027806.1"/>
</dbReference>
<dbReference type="InterPro" id="IPR005269">
    <property type="entry name" value="LOG"/>
</dbReference>
<dbReference type="EMBL" id="CP027806">
    <property type="protein sequence ID" value="AXI99998.1"/>
    <property type="molecule type" value="Genomic_DNA"/>
</dbReference>
<protein>
    <recommendedName>
        <fullName evidence="2">Cytokinin riboside 5'-monophosphate phosphoribohydrolase</fullName>
        <ecNumber evidence="2">3.2.2.n1</ecNumber>
    </recommendedName>
</protein>
<dbReference type="GO" id="GO:0009691">
    <property type="term" value="P:cytokinin biosynthetic process"/>
    <property type="evidence" value="ECO:0007669"/>
    <property type="project" value="UniProtKB-UniRule"/>
</dbReference>
<accession>A0A345UHP7</accession>
<proteinExistence type="inferred from homology"/>
<dbReference type="Gene3D" id="3.40.50.450">
    <property type="match status" value="1"/>
</dbReference>
<dbReference type="GO" id="GO:0005829">
    <property type="term" value="C:cytosol"/>
    <property type="evidence" value="ECO:0007669"/>
    <property type="project" value="TreeGrafter"/>
</dbReference>
<keyword evidence="2" id="KW-0203">Cytokinin biosynthesis</keyword>
<dbReference type="OrthoDB" id="9801098at2"/>
<dbReference type="PANTHER" id="PTHR43393:SF2">
    <property type="entry name" value="CYTOKININ RIBOSIDE 5'-MONOPHOSPHATE PHOSPHORIBOHYDROLASE"/>
    <property type="match status" value="1"/>
</dbReference>
<evidence type="ECO:0000256" key="2">
    <source>
        <dbReference type="RuleBase" id="RU363015"/>
    </source>
</evidence>
<dbReference type="KEGG" id="cprv:CYPRO_0715"/>
<dbReference type="Proteomes" id="UP000254808">
    <property type="component" value="Chromosome"/>
</dbReference>
<dbReference type="InterPro" id="IPR031100">
    <property type="entry name" value="LOG_fam"/>
</dbReference>
<sequence>MAAHYSKKQIPDQYSDKSPRDKDLWGVFKVMGEFVEGYERMTEIGPCVSIFGSARLGPDSPYYAQTVTLAEMLTEVGFGVITGGGPGLMEAGNKGAQQGRGKSVGLTIRLPFEEASNPYVDPAYHIDFNYFFARKVMFVKYAQGFVVFPGGFGTLDELFESLTLIQTGKIAPFPIVLMGTAFWQGLTEWLRETLLTIGTISSTDMGLFRLTDDPKEAVDHIICFYKDHKIAPNF</sequence>
<dbReference type="NCBIfam" id="TIGR00730">
    <property type="entry name" value="Rossman fold protein, TIGR00730 family"/>
    <property type="match status" value="1"/>
</dbReference>
<evidence type="ECO:0000313" key="4">
    <source>
        <dbReference type="Proteomes" id="UP000254808"/>
    </source>
</evidence>
<gene>
    <name evidence="3" type="ORF">CYPRO_0715</name>
</gene>
<dbReference type="AlphaFoldDB" id="A0A345UHP7"/>
<comment type="catalytic activity">
    <reaction evidence="1">
        <text>AMP + H2O = D-ribose 5-phosphate + adenine</text>
        <dbReference type="Rhea" id="RHEA:20129"/>
        <dbReference type="ChEBI" id="CHEBI:15377"/>
        <dbReference type="ChEBI" id="CHEBI:16708"/>
        <dbReference type="ChEBI" id="CHEBI:78346"/>
        <dbReference type="ChEBI" id="CHEBI:456215"/>
        <dbReference type="EC" id="3.2.2.4"/>
    </reaction>
</comment>
<dbReference type="SUPFAM" id="SSF102405">
    <property type="entry name" value="MCP/YpsA-like"/>
    <property type="match status" value="1"/>
</dbReference>
<comment type="similarity">
    <text evidence="2">Belongs to the LOG family.</text>
</comment>
<organism evidence="3 4">
    <name type="scientific">Cyclonatronum proteinivorum</name>
    <dbReference type="NCBI Taxonomy" id="1457365"/>
    <lineage>
        <taxon>Bacteria</taxon>
        <taxon>Pseudomonadati</taxon>
        <taxon>Balneolota</taxon>
        <taxon>Balneolia</taxon>
        <taxon>Balneolales</taxon>
        <taxon>Cyclonatronaceae</taxon>
        <taxon>Cyclonatronum</taxon>
    </lineage>
</organism>
<name>A0A345UHP7_9BACT</name>
<reference evidence="3 4" key="1">
    <citation type="submission" date="2018-03" db="EMBL/GenBank/DDBJ databases">
        <title>Phenotypic and genomic properties of Cyclonatronum proteinivorum gen. nov., sp. nov., a haloalkaliphilic bacteroidete from soda lakes possessing Na+-translocating rhodopsin.</title>
        <authorList>
            <person name="Toshchakov S.V."/>
            <person name="Korzhenkov A."/>
            <person name="Samarov N.I."/>
            <person name="Kublanov I.V."/>
            <person name="Muntyan M.S."/>
            <person name="Sorokin D.Y."/>
        </authorList>
    </citation>
    <scope>NUCLEOTIDE SEQUENCE [LARGE SCALE GENOMIC DNA]</scope>
    <source>
        <strain evidence="3 4">Omega</strain>
    </source>
</reference>
<evidence type="ECO:0000256" key="1">
    <source>
        <dbReference type="ARBA" id="ARBA00000274"/>
    </source>
</evidence>
<keyword evidence="2" id="KW-0378">Hydrolase</keyword>
<keyword evidence="4" id="KW-1185">Reference proteome</keyword>
<dbReference type="PANTHER" id="PTHR43393">
    <property type="entry name" value="CYTOKININ RIBOSIDE 5'-MONOPHOSPHATE PHOSPHORIBOHYDROLASE"/>
    <property type="match status" value="1"/>
</dbReference>